<sequence>MEYRETAKIRFTLRDDNILQTECNPNTVMTLEDGMESTRISAEMVDYTPLPLLCDLTNVVKMTQECRRHFSGKEHAETFSKCALIVTNPVSKIIGNFFIGLNKPLKPTKLFTSKEEGLKWLKQV</sequence>
<dbReference type="Proteomes" id="UP000798808">
    <property type="component" value="Unassembled WGS sequence"/>
</dbReference>
<gene>
    <name evidence="2" type="ORF">E1163_14160</name>
</gene>
<reference evidence="2 3" key="1">
    <citation type="submission" date="2019-02" db="EMBL/GenBank/DDBJ databases">
        <authorList>
            <person name="Goldberg S.R."/>
            <person name="Haltli B.A."/>
            <person name="Correa H."/>
            <person name="Russell K.G."/>
        </authorList>
    </citation>
    <scope>NUCLEOTIDE SEQUENCE [LARGE SCALE GENOMIC DNA]</scope>
    <source>
        <strain evidence="2 3">JCM 16186</strain>
    </source>
</reference>
<evidence type="ECO:0000313" key="2">
    <source>
        <dbReference type="EMBL" id="MTI26097.1"/>
    </source>
</evidence>
<organism evidence="2 3">
    <name type="scientific">Fulvivirga kasyanovii</name>
    <dbReference type="NCBI Taxonomy" id="396812"/>
    <lineage>
        <taxon>Bacteria</taxon>
        <taxon>Pseudomonadati</taxon>
        <taxon>Bacteroidota</taxon>
        <taxon>Cytophagia</taxon>
        <taxon>Cytophagales</taxon>
        <taxon>Fulvivirgaceae</taxon>
        <taxon>Fulvivirga</taxon>
    </lineage>
</organism>
<accession>A0ABW9RQS8</accession>
<dbReference type="RefSeq" id="WP_155172920.1">
    <property type="nucleotide sequence ID" value="NZ_BAAAFL010000017.1"/>
</dbReference>
<dbReference type="EMBL" id="SMLW01000563">
    <property type="protein sequence ID" value="MTI26097.1"/>
    <property type="molecule type" value="Genomic_DNA"/>
</dbReference>
<dbReference type="InterPro" id="IPR056695">
    <property type="entry name" value="DUF7793"/>
</dbReference>
<dbReference type="Gene3D" id="3.40.1680.10">
    <property type="entry name" value="yp_829618.1 domain like"/>
    <property type="match status" value="1"/>
</dbReference>
<evidence type="ECO:0000313" key="3">
    <source>
        <dbReference type="Proteomes" id="UP000798808"/>
    </source>
</evidence>
<proteinExistence type="predicted"/>
<comment type="caution">
    <text evidence="2">The sequence shown here is derived from an EMBL/GenBank/DDBJ whole genome shotgun (WGS) entry which is preliminary data.</text>
</comment>
<feature type="domain" description="DUF7793" evidence="1">
    <location>
        <begin position="13"/>
        <end position="123"/>
    </location>
</feature>
<name>A0ABW9RQS8_9BACT</name>
<protein>
    <submittedName>
        <fullName evidence="2">STAS/SEC14 domain-containing protein</fullName>
    </submittedName>
</protein>
<dbReference type="Gene3D" id="3.40.970.30">
    <property type="entry name" value="yp_829618.1 like domains"/>
    <property type="match status" value="1"/>
</dbReference>
<keyword evidence="3" id="KW-1185">Reference proteome</keyword>
<evidence type="ECO:0000259" key="1">
    <source>
        <dbReference type="Pfam" id="PF25056"/>
    </source>
</evidence>
<dbReference type="Pfam" id="PF25056">
    <property type="entry name" value="DUF7793"/>
    <property type="match status" value="1"/>
</dbReference>